<feature type="compositionally biased region" description="Low complexity" evidence="1">
    <location>
        <begin position="258"/>
        <end position="269"/>
    </location>
</feature>
<protein>
    <submittedName>
        <fullName evidence="2">C6 transcription factor</fullName>
    </submittedName>
</protein>
<feature type="region of interest" description="Disordered" evidence="1">
    <location>
        <begin position="147"/>
        <end position="178"/>
    </location>
</feature>
<feature type="compositionally biased region" description="Polar residues" evidence="1">
    <location>
        <begin position="310"/>
        <end position="328"/>
    </location>
</feature>
<accession>A0A146F2T8</accession>
<feature type="compositionally biased region" description="Low complexity" evidence="1">
    <location>
        <begin position="279"/>
        <end position="309"/>
    </location>
</feature>
<dbReference type="InterPro" id="IPR053157">
    <property type="entry name" value="Sterol_Uptake_Regulator"/>
</dbReference>
<dbReference type="Proteomes" id="UP000075230">
    <property type="component" value="Unassembled WGS sequence"/>
</dbReference>
<evidence type="ECO:0000256" key="1">
    <source>
        <dbReference type="SAM" id="MobiDB-lite"/>
    </source>
</evidence>
<dbReference type="EMBL" id="BCWF01000006">
    <property type="protein sequence ID" value="GAT20219.1"/>
    <property type="molecule type" value="Genomic_DNA"/>
</dbReference>
<feature type="compositionally biased region" description="Polar residues" evidence="1">
    <location>
        <begin position="167"/>
        <end position="178"/>
    </location>
</feature>
<comment type="caution">
    <text evidence="2">The sequence shown here is derived from an EMBL/GenBank/DDBJ whole genome shotgun (WGS) entry which is preliminary data.</text>
</comment>
<evidence type="ECO:0000313" key="2">
    <source>
        <dbReference type="EMBL" id="GAT20219.1"/>
    </source>
</evidence>
<feature type="region of interest" description="Disordered" evidence="1">
    <location>
        <begin position="254"/>
        <end position="382"/>
    </location>
</feature>
<reference evidence="2 3" key="1">
    <citation type="journal article" date="2016" name="DNA Res.">
        <title>Genome sequence of Aspergillus luchuensis NBRC 4314.</title>
        <authorList>
            <person name="Yamada O."/>
            <person name="Machida M."/>
            <person name="Hosoyama A."/>
            <person name="Goto M."/>
            <person name="Takahashi T."/>
            <person name="Futagami T."/>
            <person name="Yamagata Y."/>
            <person name="Takeuchi M."/>
            <person name="Kobayashi T."/>
            <person name="Koike H."/>
            <person name="Abe K."/>
            <person name="Asai K."/>
            <person name="Arita M."/>
            <person name="Fujita N."/>
            <person name="Fukuda K."/>
            <person name="Higa K."/>
            <person name="Horikawa H."/>
            <person name="Ishikawa T."/>
            <person name="Jinno K."/>
            <person name="Kato Y."/>
            <person name="Kirimura K."/>
            <person name="Mizutani O."/>
            <person name="Nakasone K."/>
            <person name="Sano M."/>
            <person name="Shiraishi Y."/>
            <person name="Tsukahara M."/>
            <person name="Gomi K."/>
        </authorList>
    </citation>
    <scope>NUCLEOTIDE SEQUENCE [LARGE SCALE GENOMIC DNA]</scope>
    <source>
        <strain evidence="2 3">RIB 2604</strain>
    </source>
</reference>
<dbReference type="GO" id="GO:0001228">
    <property type="term" value="F:DNA-binding transcription activator activity, RNA polymerase II-specific"/>
    <property type="evidence" value="ECO:0007669"/>
    <property type="project" value="TreeGrafter"/>
</dbReference>
<name>A0A146F2T8_ASPKA</name>
<sequence>MATAQWKAGSMWWEVFMKSQNETVDLFEDERPGRVAIHPGLADLCGIDDTTTAETNPYHAPARILTGLLSLERGVRSFASYTGWMGRLLPQFFARLMEKDPPALILLSWWLGLMYGTNMYWVETRARSEITAITWYLGEGWDEFMKFPTESDSPPHSNSHTTNTSSKPIQRQTPTTRPETMLSTLLAALCPCSCTSPTPPPPPNTTTTTTYNHHHHNSIQYQPPLEPTLTLPAYTPHPNTETLNEKTLALHLRDPPISSSSYNNNNNNSFPLDEKHPYTTTTTTTPTSSTPPDGISTSNNAATADDASSQISFPSTTHSYGNTSTATRETPPPPYSPTWRGHAEGEVEGVISPVPSLSFSGDGERSRSVSVSGRSSGSWGEGGSSIADEVGIVAPRGVYIAGQGGRGDAWSGSIGEEYYGVGYGVRDEDLGRVSYESGRSGGRRRRGSWGV</sequence>
<dbReference type="AlphaFoldDB" id="A0A146F2T8"/>
<feature type="region of interest" description="Disordered" evidence="1">
    <location>
        <begin position="197"/>
        <end position="225"/>
    </location>
</feature>
<organism evidence="2 3">
    <name type="scientific">Aspergillus kawachii</name>
    <name type="common">White koji mold</name>
    <name type="synonym">Aspergillus awamori var. kawachi</name>
    <dbReference type="NCBI Taxonomy" id="1069201"/>
    <lineage>
        <taxon>Eukaryota</taxon>
        <taxon>Fungi</taxon>
        <taxon>Dikarya</taxon>
        <taxon>Ascomycota</taxon>
        <taxon>Pezizomycotina</taxon>
        <taxon>Eurotiomycetes</taxon>
        <taxon>Eurotiomycetidae</taxon>
        <taxon>Eurotiales</taxon>
        <taxon>Aspergillaceae</taxon>
        <taxon>Aspergillus</taxon>
        <taxon>Aspergillus subgen. Circumdati</taxon>
    </lineage>
</organism>
<dbReference type="PANTHER" id="PTHR47784">
    <property type="entry name" value="STEROL UPTAKE CONTROL PROTEIN 2"/>
    <property type="match status" value="1"/>
</dbReference>
<dbReference type="PANTHER" id="PTHR47784:SF9">
    <property type="entry name" value="ZN(II)2CYS6 TRANSCRIPTION FACTOR (EUROFUNG)"/>
    <property type="match status" value="1"/>
</dbReference>
<reference evidence="3" key="2">
    <citation type="submission" date="2016-02" db="EMBL/GenBank/DDBJ databases">
        <title>Genome sequencing of Aspergillus luchuensis NBRC 4314.</title>
        <authorList>
            <person name="Yamada O."/>
        </authorList>
    </citation>
    <scope>NUCLEOTIDE SEQUENCE [LARGE SCALE GENOMIC DNA]</scope>
    <source>
        <strain evidence="3">RIB 2604</strain>
    </source>
</reference>
<feature type="compositionally biased region" description="Low complexity" evidence="1">
    <location>
        <begin position="154"/>
        <end position="166"/>
    </location>
</feature>
<feature type="compositionally biased region" description="Low complexity" evidence="1">
    <location>
        <begin position="368"/>
        <end position="378"/>
    </location>
</feature>
<evidence type="ECO:0000313" key="3">
    <source>
        <dbReference type="Proteomes" id="UP000075230"/>
    </source>
</evidence>
<gene>
    <name evidence="2" type="ORF">RIB2604_00608100</name>
</gene>
<dbReference type="VEuPathDB" id="FungiDB:ASPFODRAFT_63616"/>
<proteinExistence type="predicted"/>